<accession>A0ACC4BLW3</accession>
<proteinExistence type="predicted"/>
<keyword evidence="2" id="KW-1185">Reference proteome</keyword>
<organism evidence="1 2">
    <name type="scientific">Populus alba</name>
    <name type="common">White poplar</name>
    <dbReference type="NCBI Taxonomy" id="43335"/>
    <lineage>
        <taxon>Eukaryota</taxon>
        <taxon>Viridiplantae</taxon>
        <taxon>Streptophyta</taxon>
        <taxon>Embryophyta</taxon>
        <taxon>Tracheophyta</taxon>
        <taxon>Spermatophyta</taxon>
        <taxon>Magnoliopsida</taxon>
        <taxon>eudicotyledons</taxon>
        <taxon>Gunneridae</taxon>
        <taxon>Pentapetalae</taxon>
        <taxon>rosids</taxon>
        <taxon>fabids</taxon>
        <taxon>Malpighiales</taxon>
        <taxon>Salicaceae</taxon>
        <taxon>Saliceae</taxon>
        <taxon>Populus</taxon>
    </lineage>
</organism>
<name>A0ACC4BLW3_POPAL</name>
<evidence type="ECO:0000313" key="2">
    <source>
        <dbReference type="Proteomes" id="UP000309997"/>
    </source>
</evidence>
<dbReference type="Proteomes" id="UP000309997">
    <property type="component" value="Unassembled WGS sequence"/>
</dbReference>
<gene>
    <name evidence="1" type="ORF">D5086_020573</name>
</gene>
<reference evidence="1 2" key="1">
    <citation type="journal article" date="2024" name="Plant Biotechnol. J.">
        <title>Genome and CRISPR/Cas9 system of a widespread forest tree (Populus alba) in the world.</title>
        <authorList>
            <person name="Liu Y.J."/>
            <person name="Jiang P.F."/>
            <person name="Han X.M."/>
            <person name="Li X.Y."/>
            <person name="Wang H.M."/>
            <person name="Wang Y.J."/>
            <person name="Wang X.X."/>
            <person name="Zeng Q.Y."/>
        </authorList>
    </citation>
    <scope>NUCLEOTIDE SEQUENCE [LARGE SCALE GENOMIC DNA]</scope>
    <source>
        <strain evidence="2">cv. PAL-ZL1</strain>
    </source>
</reference>
<comment type="caution">
    <text evidence="1">The sequence shown here is derived from an EMBL/GenBank/DDBJ whole genome shotgun (WGS) entry which is preliminary data.</text>
</comment>
<dbReference type="EMBL" id="RCHU02000010">
    <property type="protein sequence ID" value="KAL3579069.1"/>
    <property type="molecule type" value="Genomic_DNA"/>
</dbReference>
<evidence type="ECO:0000313" key="1">
    <source>
        <dbReference type="EMBL" id="KAL3579069.1"/>
    </source>
</evidence>
<protein>
    <submittedName>
        <fullName evidence="1">Uncharacterized protein</fullName>
    </submittedName>
</protein>
<sequence length="130" mass="14568">MNTAIIYPLNGVFLIRQNGRGDFFCWGACEEAVVAEGDERRPYESEIQLFSLLVLPAPKLQETKRPLKNPFCSGDEWTLVTGKHLIALGSDLCCSMQHVAYLSTRFLLLHLSRQDADASNSARCRSTFCP</sequence>